<feature type="chain" id="PRO_5045793425" evidence="2">
    <location>
        <begin position="22"/>
        <end position="85"/>
    </location>
</feature>
<protein>
    <submittedName>
        <fullName evidence="3">Uncharacterized protein</fullName>
    </submittedName>
</protein>
<sequence length="85" mass="9064">MLAQRLVAFLTVIVVLSTSEAAPLRLFGVDTDIEPAHDAFNREAWRSNPISTKSSVPFRSSAGGPGLGALQNVLGKPKESSWGIE</sequence>
<evidence type="ECO:0000313" key="3">
    <source>
        <dbReference type="EMBL" id="KAL0959181.1"/>
    </source>
</evidence>
<keyword evidence="2" id="KW-0732">Signal</keyword>
<dbReference type="Proteomes" id="UP001556367">
    <property type="component" value="Unassembled WGS sequence"/>
</dbReference>
<feature type="signal peptide" evidence="2">
    <location>
        <begin position="1"/>
        <end position="21"/>
    </location>
</feature>
<organism evidence="3 4">
    <name type="scientific">Hohenbuehelia grisea</name>
    <dbReference type="NCBI Taxonomy" id="104357"/>
    <lineage>
        <taxon>Eukaryota</taxon>
        <taxon>Fungi</taxon>
        <taxon>Dikarya</taxon>
        <taxon>Basidiomycota</taxon>
        <taxon>Agaricomycotina</taxon>
        <taxon>Agaricomycetes</taxon>
        <taxon>Agaricomycetidae</taxon>
        <taxon>Agaricales</taxon>
        <taxon>Pleurotineae</taxon>
        <taxon>Pleurotaceae</taxon>
        <taxon>Hohenbuehelia</taxon>
    </lineage>
</organism>
<proteinExistence type="predicted"/>
<reference evidence="4" key="1">
    <citation type="submission" date="2024-06" db="EMBL/GenBank/DDBJ databases">
        <title>Multi-omics analyses provide insights into the biosynthesis of the anticancer antibiotic pleurotin in Hohenbuehelia grisea.</title>
        <authorList>
            <person name="Weaver J.A."/>
            <person name="Alberti F."/>
        </authorList>
    </citation>
    <scope>NUCLEOTIDE SEQUENCE [LARGE SCALE GENOMIC DNA]</scope>
    <source>
        <strain evidence="4">T-177</strain>
    </source>
</reference>
<dbReference type="EMBL" id="JASNQZ010000003">
    <property type="protein sequence ID" value="KAL0959181.1"/>
    <property type="molecule type" value="Genomic_DNA"/>
</dbReference>
<comment type="caution">
    <text evidence="3">The sequence shown here is derived from an EMBL/GenBank/DDBJ whole genome shotgun (WGS) entry which is preliminary data.</text>
</comment>
<accession>A0ABR3JUE0</accession>
<feature type="region of interest" description="Disordered" evidence="1">
    <location>
        <begin position="55"/>
        <end position="85"/>
    </location>
</feature>
<keyword evidence="4" id="KW-1185">Reference proteome</keyword>
<evidence type="ECO:0000313" key="4">
    <source>
        <dbReference type="Proteomes" id="UP001556367"/>
    </source>
</evidence>
<name>A0ABR3JUE0_9AGAR</name>
<gene>
    <name evidence="3" type="ORF">HGRIS_014462</name>
</gene>
<evidence type="ECO:0000256" key="1">
    <source>
        <dbReference type="SAM" id="MobiDB-lite"/>
    </source>
</evidence>
<evidence type="ECO:0000256" key="2">
    <source>
        <dbReference type="SAM" id="SignalP"/>
    </source>
</evidence>